<dbReference type="EMBL" id="AGEY01000073">
    <property type="protein sequence ID" value="EHL98459.1"/>
    <property type="molecule type" value="Genomic_DNA"/>
</dbReference>
<protein>
    <submittedName>
        <fullName evidence="9">Transporter, major facilitator family protein</fullName>
    </submittedName>
</protein>
<dbReference type="AlphaFoldDB" id="G9ZP48"/>
<feature type="transmembrane region" description="Helical" evidence="7">
    <location>
        <begin position="310"/>
        <end position="335"/>
    </location>
</feature>
<evidence type="ECO:0000256" key="7">
    <source>
        <dbReference type="SAM" id="Phobius"/>
    </source>
</evidence>
<name>G9ZP48_9LACO</name>
<dbReference type="GO" id="GO:0022857">
    <property type="term" value="F:transmembrane transporter activity"/>
    <property type="evidence" value="ECO:0007669"/>
    <property type="project" value="InterPro"/>
</dbReference>
<evidence type="ECO:0000256" key="2">
    <source>
        <dbReference type="ARBA" id="ARBA00022448"/>
    </source>
</evidence>
<feature type="transmembrane region" description="Helical" evidence="7">
    <location>
        <begin position="48"/>
        <end position="69"/>
    </location>
</feature>
<evidence type="ECO:0000259" key="8">
    <source>
        <dbReference type="PROSITE" id="PS50850"/>
    </source>
</evidence>
<comment type="subcellular location">
    <subcellularLocation>
        <location evidence="1">Cell membrane</location>
        <topology evidence="1">Multi-pass membrane protein</topology>
    </subcellularLocation>
</comment>
<gene>
    <name evidence="9" type="ORF">HMPREF9103_01502</name>
</gene>
<dbReference type="PROSITE" id="PS50850">
    <property type="entry name" value="MFS"/>
    <property type="match status" value="1"/>
</dbReference>
<evidence type="ECO:0000256" key="1">
    <source>
        <dbReference type="ARBA" id="ARBA00004651"/>
    </source>
</evidence>
<feature type="transmembrane region" description="Helical" evidence="7">
    <location>
        <begin position="257"/>
        <end position="276"/>
    </location>
</feature>
<feature type="transmembrane region" description="Helical" evidence="7">
    <location>
        <begin position="140"/>
        <end position="163"/>
    </location>
</feature>
<keyword evidence="10" id="KW-1185">Reference proteome</keyword>
<dbReference type="HOGENOM" id="CLU_001265_60_4_9"/>
<evidence type="ECO:0000256" key="4">
    <source>
        <dbReference type="ARBA" id="ARBA00022692"/>
    </source>
</evidence>
<dbReference type="STRING" id="797515.HMPREF9103_01502"/>
<keyword evidence="6 7" id="KW-0472">Membrane</keyword>
<feature type="transmembrane region" description="Helical" evidence="7">
    <location>
        <begin position="107"/>
        <end position="128"/>
    </location>
</feature>
<feature type="transmembrane region" description="Helical" evidence="7">
    <location>
        <begin position="373"/>
        <end position="396"/>
    </location>
</feature>
<dbReference type="InterPro" id="IPR050171">
    <property type="entry name" value="MFS_Transporters"/>
</dbReference>
<comment type="caution">
    <text evidence="9">The sequence shown here is derived from an EMBL/GenBank/DDBJ whole genome shotgun (WGS) entry which is preliminary data.</text>
</comment>
<proteinExistence type="predicted"/>
<evidence type="ECO:0000313" key="9">
    <source>
        <dbReference type="EMBL" id="EHL98459.1"/>
    </source>
</evidence>
<dbReference type="InterPro" id="IPR020846">
    <property type="entry name" value="MFS_dom"/>
</dbReference>
<feature type="transmembrane region" description="Helical" evidence="7">
    <location>
        <begin position="81"/>
        <end position="101"/>
    </location>
</feature>
<evidence type="ECO:0000313" key="10">
    <source>
        <dbReference type="Proteomes" id="UP000004625"/>
    </source>
</evidence>
<organism evidence="9 10">
    <name type="scientific">Lentilactobacillus parafarraginis F0439</name>
    <dbReference type="NCBI Taxonomy" id="797515"/>
    <lineage>
        <taxon>Bacteria</taxon>
        <taxon>Bacillati</taxon>
        <taxon>Bacillota</taxon>
        <taxon>Bacilli</taxon>
        <taxon>Lactobacillales</taxon>
        <taxon>Lactobacillaceae</taxon>
        <taxon>Lentilactobacillus</taxon>
    </lineage>
</organism>
<keyword evidence="2" id="KW-0813">Transport</keyword>
<sequence>MKPVHEEMRTIDRQINLKWLLTGALLSSIGMSFIWPLTSVYLHDRLGISLTTVGVVLLFNSLASILGSYVGGTLYDKRNPYHLIIIGVSVATATLFTLIFYHGWPIFGILLFAIGLASGWNLTIVNSIGTSIKSLDARYVFNMLYFAQNLGVVIGTSIVGFVYSISITLLFVIATGLFGLFELVVIMTYKPAANVRHQSGSGGRVTQNHPALPKVNTIILTTFFVSLLIIWTMYQQWVSNLSVYMTSLGIPLKNYSFLWTINAGLIVLIQLIINWIARHHENLIGQILFGIAMITSSFIILIFAKTYPLFVGAMIVLTIGEATTFPTIPALVNSLTPIETKGRYQGLINAWSSAGRALGPLFGGIIIETWSYTSLFIIASVAISLTLILITLLWSVSHHRLTFYR</sequence>
<dbReference type="PANTHER" id="PTHR23517">
    <property type="entry name" value="RESISTANCE PROTEIN MDTM, PUTATIVE-RELATED-RELATED"/>
    <property type="match status" value="1"/>
</dbReference>
<feature type="transmembrane region" description="Helical" evidence="7">
    <location>
        <begin position="347"/>
        <end position="367"/>
    </location>
</feature>
<dbReference type="eggNOG" id="COG2814">
    <property type="taxonomic scope" value="Bacteria"/>
</dbReference>
<feature type="transmembrane region" description="Helical" evidence="7">
    <location>
        <begin position="169"/>
        <end position="189"/>
    </location>
</feature>
<keyword evidence="3" id="KW-1003">Cell membrane</keyword>
<dbReference type="Pfam" id="PF07690">
    <property type="entry name" value="MFS_1"/>
    <property type="match status" value="1"/>
</dbReference>
<feature type="transmembrane region" description="Helical" evidence="7">
    <location>
        <begin position="217"/>
        <end position="237"/>
    </location>
</feature>
<dbReference type="PANTHER" id="PTHR23517:SF10">
    <property type="entry name" value="MAJOR FACILITATOR SUPERFAMILY (MFS) PROFILE DOMAIN-CONTAINING PROTEIN"/>
    <property type="match status" value="1"/>
</dbReference>
<dbReference type="CDD" id="cd17329">
    <property type="entry name" value="MFS_MdtH_MDR_like"/>
    <property type="match status" value="1"/>
</dbReference>
<feature type="transmembrane region" description="Helical" evidence="7">
    <location>
        <begin position="283"/>
        <end position="304"/>
    </location>
</feature>
<evidence type="ECO:0000256" key="6">
    <source>
        <dbReference type="ARBA" id="ARBA00023136"/>
    </source>
</evidence>
<evidence type="ECO:0000256" key="5">
    <source>
        <dbReference type="ARBA" id="ARBA00022989"/>
    </source>
</evidence>
<evidence type="ECO:0000256" key="3">
    <source>
        <dbReference type="ARBA" id="ARBA00022475"/>
    </source>
</evidence>
<dbReference type="Proteomes" id="UP000004625">
    <property type="component" value="Unassembled WGS sequence"/>
</dbReference>
<feature type="domain" description="Major facilitator superfamily (MFS) profile" evidence="8">
    <location>
        <begin position="16"/>
        <end position="398"/>
    </location>
</feature>
<dbReference type="GO" id="GO:0005886">
    <property type="term" value="C:plasma membrane"/>
    <property type="evidence" value="ECO:0007669"/>
    <property type="project" value="UniProtKB-SubCell"/>
</dbReference>
<dbReference type="SUPFAM" id="SSF103473">
    <property type="entry name" value="MFS general substrate transporter"/>
    <property type="match status" value="1"/>
</dbReference>
<keyword evidence="4 7" id="KW-0812">Transmembrane</keyword>
<dbReference type="Gene3D" id="1.20.1250.20">
    <property type="entry name" value="MFS general substrate transporter like domains"/>
    <property type="match status" value="2"/>
</dbReference>
<accession>G9ZP48</accession>
<dbReference type="InterPro" id="IPR011701">
    <property type="entry name" value="MFS"/>
</dbReference>
<keyword evidence="5 7" id="KW-1133">Transmembrane helix</keyword>
<feature type="transmembrane region" description="Helical" evidence="7">
    <location>
        <begin position="20"/>
        <end position="42"/>
    </location>
</feature>
<reference evidence="9 10" key="1">
    <citation type="submission" date="2011-09" db="EMBL/GenBank/DDBJ databases">
        <authorList>
            <person name="Weinstock G."/>
            <person name="Sodergren E."/>
            <person name="Clifton S."/>
            <person name="Fulton L."/>
            <person name="Fulton B."/>
            <person name="Courtney L."/>
            <person name="Fronick C."/>
            <person name="Harrison M."/>
            <person name="Strong C."/>
            <person name="Farmer C."/>
            <person name="Delahaunty K."/>
            <person name="Markovic C."/>
            <person name="Hall O."/>
            <person name="Minx P."/>
            <person name="Tomlinson C."/>
            <person name="Mitreva M."/>
            <person name="Hou S."/>
            <person name="Chen J."/>
            <person name="Wollam A."/>
            <person name="Pepin K.H."/>
            <person name="Johnson M."/>
            <person name="Bhonagiri V."/>
            <person name="Zhang X."/>
            <person name="Suruliraj S."/>
            <person name="Warren W."/>
            <person name="Chinwalla A."/>
            <person name="Mardis E.R."/>
            <person name="Wilson R.K."/>
        </authorList>
    </citation>
    <scope>NUCLEOTIDE SEQUENCE [LARGE SCALE GENOMIC DNA]</scope>
    <source>
        <strain evidence="9 10">F0439</strain>
    </source>
</reference>
<dbReference type="InterPro" id="IPR036259">
    <property type="entry name" value="MFS_trans_sf"/>
</dbReference>
<dbReference type="PATRIC" id="fig|797515.3.peg.1391"/>